<evidence type="ECO:0000313" key="2">
    <source>
        <dbReference type="Proteomes" id="UP000528734"/>
    </source>
</evidence>
<keyword evidence="2" id="KW-1185">Reference proteome</keyword>
<dbReference type="AlphaFoldDB" id="A0A7Y4H522"/>
<sequence>MADQLQLAPLHRTGSTERHTFDFVVNGVSLFEATQASASDMCGCLSDARFEPDLASRFNVKSVNMLTSEVRIGGGHRAVLFGCPECGDFACGAITVFISRRDDASVQWSDFAYENGFEPETKITGVGPFAFDWSAYLAAFSRMQVAG</sequence>
<reference evidence="1 2" key="1">
    <citation type="submission" date="2020-03" db="EMBL/GenBank/DDBJ databases">
        <title>Bradyrhizobium diversity isolated from nodules of Muelleranthus trifoliolatus.</title>
        <authorList>
            <person name="Klepa M."/>
            <person name="Helene L."/>
            <person name="Hungria M."/>
        </authorList>
    </citation>
    <scope>NUCLEOTIDE SEQUENCE [LARGE SCALE GENOMIC DNA]</scope>
    <source>
        <strain evidence="1 2">WSM 1744</strain>
    </source>
</reference>
<protein>
    <recommendedName>
        <fullName evidence="3">Oxidoreductase</fullName>
    </recommendedName>
</protein>
<evidence type="ECO:0008006" key="3">
    <source>
        <dbReference type="Google" id="ProtNLM"/>
    </source>
</evidence>
<dbReference type="EMBL" id="JAAVLW010000005">
    <property type="protein sequence ID" value="NOJ47811.1"/>
    <property type="molecule type" value="Genomic_DNA"/>
</dbReference>
<evidence type="ECO:0000313" key="1">
    <source>
        <dbReference type="EMBL" id="NOJ47811.1"/>
    </source>
</evidence>
<accession>A0A7Y4H522</accession>
<organism evidence="1 2">
    <name type="scientific">Bradyrhizobium archetypum</name>
    <dbReference type="NCBI Taxonomy" id="2721160"/>
    <lineage>
        <taxon>Bacteria</taxon>
        <taxon>Pseudomonadati</taxon>
        <taxon>Pseudomonadota</taxon>
        <taxon>Alphaproteobacteria</taxon>
        <taxon>Hyphomicrobiales</taxon>
        <taxon>Nitrobacteraceae</taxon>
        <taxon>Bradyrhizobium</taxon>
    </lineage>
</organism>
<proteinExistence type="predicted"/>
<comment type="caution">
    <text evidence="1">The sequence shown here is derived from an EMBL/GenBank/DDBJ whole genome shotgun (WGS) entry which is preliminary data.</text>
</comment>
<gene>
    <name evidence="1" type="ORF">HCN50_16405</name>
</gene>
<dbReference type="RefSeq" id="WP_171710714.1">
    <property type="nucleotide sequence ID" value="NZ_JAAVLW010000005.1"/>
</dbReference>
<name>A0A7Y4H522_9BRAD</name>
<dbReference type="Proteomes" id="UP000528734">
    <property type="component" value="Unassembled WGS sequence"/>
</dbReference>